<proteinExistence type="predicted"/>
<organism evidence="1">
    <name type="scientific">Solanum chacoense</name>
    <name type="common">Chaco potato</name>
    <dbReference type="NCBI Taxonomy" id="4108"/>
    <lineage>
        <taxon>Eukaryota</taxon>
        <taxon>Viridiplantae</taxon>
        <taxon>Streptophyta</taxon>
        <taxon>Embryophyta</taxon>
        <taxon>Tracheophyta</taxon>
        <taxon>Spermatophyta</taxon>
        <taxon>Magnoliopsida</taxon>
        <taxon>eudicotyledons</taxon>
        <taxon>Gunneridae</taxon>
        <taxon>Pentapetalae</taxon>
        <taxon>asterids</taxon>
        <taxon>lamiids</taxon>
        <taxon>Solanales</taxon>
        <taxon>Solanaceae</taxon>
        <taxon>Solanoideae</taxon>
        <taxon>Solaneae</taxon>
        <taxon>Solanum</taxon>
    </lineage>
</organism>
<accession>A0A0V0H4J4</accession>
<reference evidence="1" key="1">
    <citation type="submission" date="2015-12" db="EMBL/GenBank/DDBJ databases">
        <title>Gene expression during late stages of embryo sac development: a critical building block for successful pollen-pistil interactions.</title>
        <authorList>
            <person name="Liu Y."/>
            <person name="Joly V."/>
            <person name="Sabar M."/>
            <person name="Matton D.P."/>
        </authorList>
    </citation>
    <scope>NUCLEOTIDE SEQUENCE</scope>
</reference>
<protein>
    <submittedName>
        <fullName evidence="1">Putative ovule protein</fullName>
    </submittedName>
</protein>
<dbReference type="AlphaFoldDB" id="A0A0V0H4J4"/>
<feature type="non-terminal residue" evidence="1">
    <location>
        <position position="1"/>
    </location>
</feature>
<dbReference type="EMBL" id="GEDG01025353">
    <property type="protein sequence ID" value="JAP15310.1"/>
    <property type="molecule type" value="Transcribed_RNA"/>
</dbReference>
<sequence>ERYREAIVCGYNFCLFWYLSSPCMHGSARCGSMLRWPVGLVLPLLELSTITDPTSVFWWHP</sequence>
<name>A0A0V0H4J4_SOLCH</name>
<evidence type="ECO:0000313" key="1">
    <source>
        <dbReference type="EMBL" id="JAP15310.1"/>
    </source>
</evidence>